<dbReference type="EMBL" id="BAQB01000022">
    <property type="protein sequence ID" value="GBR47662.1"/>
    <property type="molecule type" value="Genomic_DNA"/>
</dbReference>
<protein>
    <submittedName>
        <fullName evidence="1">Uncharacterized protein</fullName>
    </submittedName>
</protein>
<reference evidence="1" key="1">
    <citation type="submission" date="2013-04" db="EMBL/GenBank/DDBJ databases">
        <title>The genome sequencing project of 58 acetic acid bacteria.</title>
        <authorList>
            <person name="Okamoto-Kainuma A."/>
            <person name="Ishikawa M."/>
            <person name="Umino S."/>
            <person name="Koizumi Y."/>
            <person name="Shiwa Y."/>
            <person name="Yoshikawa H."/>
            <person name="Matsutani M."/>
            <person name="Matsushita K."/>
        </authorList>
    </citation>
    <scope>NUCLEOTIDE SEQUENCE</scope>
    <source>
        <strain evidence="1">NBRC 106556</strain>
    </source>
</reference>
<evidence type="ECO:0000313" key="2">
    <source>
        <dbReference type="Proteomes" id="UP001062443"/>
    </source>
</evidence>
<name>A0ABQ0QK59_9PROT</name>
<keyword evidence="2" id="KW-1185">Reference proteome</keyword>
<gene>
    <name evidence="1" type="ORF">AA106556_1530</name>
</gene>
<dbReference type="Proteomes" id="UP001062443">
    <property type="component" value="Unassembled WGS sequence"/>
</dbReference>
<comment type="caution">
    <text evidence="1">The sequence shown here is derived from an EMBL/GenBank/DDBJ whole genome shotgun (WGS) entry which is preliminary data.</text>
</comment>
<sequence>MIMAEEEVAGYLIRRELENGDEEFWNVDNGWVSDPGESELYEEEDAASAQADELRAKDTLVVTVEEVYFDDEEYVDEDHDDEA</sequence>
<proteinExistence type="predicted"/>
<evidence type="ECO:0000313" key="1">
    <source>
        <dbReference type="EMBL" id="GBR47662.1"/>
    </source>
</evidence>
<accession>A0ABQ0QK59</accession>
<organism evidence="1 2">
    <name type="scientific">Neokomagataea tanensis NBRC 106556</name>
    <dbReference type="NCBI Taxonomy" id="1223519"/>
    <lineage>
        <taxon>Bacteria</taxon>
        <taxon>Pseudomonadati</taxon>
        <taxon>Pseudomonadota</taxon>
        <taxon>Alphaproteobacteria</taxon>
        <taxon>Acetobacterales</taxon>
        <taxon>Acetobacteraceae</taxon>
        <taxon>Neokomagataea</taxon>
    </lineage>
</organism>